<dbReference type="PANTHER" id="PTHR12629">
    <property type="entry name" value="DIPHOSPHOINOSITOL POLYPHOSPHATE PHOSPHOHYDROLASE"/>
    <property type="match status" value="1"/>
</dbReference>
<evidence type="ECO:0000256" key="2">
    <source>
        <dbReference type="ARBA" id="ARBA00022801"/>
    </source>
</evidence>
<dbReference type="PROSITE" id="PS51462">
    <property type="entry name" value="NUDIX"/>
    <property type="match status" value="1"/>
</dbReference>
<dbReference type="AlphaFoldDB" id="A0AAV0UNS7"/>
<name>A0AAV0UNS7_9STRA</name>
<proteinExistence type="predicted"/>
<comment type="caution">
    <text evidence="4">The sequence shown here is derived from an EMBL/GenBank/DDBJ whole genome shotgun (WGS) entry which is preliminary data.</text>
</comment>
<evidence type="ECO:0000256" key="1">
    <source>
        <dbReference type="ARBA" id="ARBA00022723"/>
    </source>
</evidence>
<keyword evidence="1" id="KW-0479">Metal-binding</keyword>
<dbReference type="Proteomes" id="UP001162029">
    <property type="component" value="Unassembled WGS sequence"/>
</dbReference>
<evidence type="ECO:0000259" key="3">
    <source>
        <dbReference type="PROSITE" id="PS51462"/>
    </source>
</evidence>
<dbReference type="InterPro" id="IPR000086">
    <property type="entry name" value="NUDIX_hydrolase_dom"/>
</dbReference>
<dbReference type="GO" id="GO:0046872">
    <property type="term" value="F:metal ion binding"/>
    <property type="evidence" value="ECO:0007669"/>
    <property type="project" value="UniProtKB-KW"/>
</dbReference>
<keyword evidence="5" id="KW-1185">Reference proteome</keyword>
<dbReference type="PANTHER" id="PTHR12629:SF0">
    <property type="entry name" value="DIPHOSPHOINOSITOL-POLYPHOSPHATE DIPHOSPHATASE"/>
    <property type="match status" value="1"/>
</dbReference>
<evidence type="ECO:0000313" key="5">
    <source>
        <dbReference type="Proteomes" id="UP001162029"/>
    </source>
</evidence>
<keyword evidence="2" id="KW-0378">Hydrolase</keyword>
<gene>
    <name evidence="4" type="ORF">PDE001_LOCUS6519</name>
</gene>
<dbReference type="Gene3D" id="3.90.79.10">
    <property type="entry name" value="Nucleoside Triphosphate Pyrophosphohydrolase"/>
    <property type="match status" value="1"/>
</dbReference>
<feature type="domain" description="Nudix hydrolase" evidence="3">
    <location>
        <begin position="32"/>
        <end position="161"/>
    </location>
</feature>
<dbReference type="GO" id="GO:0016787">
    <property type="term" value="F:hydrolase activity"/>
    <property type="evidence" value="ECO:0007669"/>
    <property type="project" value="UniProtKB-KW"/>
</dbReference>
<reference evidence="4" key="1">
    <citation type="submission" date="2022-12" db="EMBL/GenBank/DDBJ databases">
        <authorList>
            <person name="Webb A."/>
        </authorList>
    </citation>
    <scope>NUCLEOTIDE SEQUENCE</scope>
    <source>
        <strain evidence="4">Pd1</strain>
    </source>
</reference>
<protein>
    <recommendedName>
        <fullName evidence="3">Nudix hydrolase domain-containing protein</fullName>
    </recommendedName>
</protein>
<dbReference type="InterPro" id="IPR015797">
    <property type="entry name" value="NUDIX_hydrolase-like_dom_sf"/>
</dbReference>
<sequence length="187" mass="21055">MRRNYGDKEVIRAPNGYLSSNPRGVAKMKNGMKVMAYATVLRQNPKTRQLETLIISSSNPTKLHFIGLKGGVEETEDIASAALRECGEEGGIRGRLRQYLKTSEIKGNDGVSLWHKFLVEPTEIWDDYAESSRLRDWFSIDDAKILLSKRKDMVEALEEAVEAWTWAPDKKLGKIGLPEKIESGTSK</sequence>
<evidence type="ECO:0000313" key="4">
    <source>
        <dbReference type="EMBL" id="CAI5737149.1"/>
    </source>
</evidence>
<dbReference type="EMBL" id="CANTFM010001221">
    <property type="protein sequence ID" value="CAI5737149.1"/>
    <property type="molecule type" value="Genomic_DNA"/>
</dbReference>
<dbReference type="Pfam" id="PF00293">
    <property type="entry name" value="NUDIX"/>
    <property type="match status" value="1"/>
</dbReference>
<dbReference type="GO" id="GO:0005634">
    <property type="term" value="C:nucleus"/>
    <property type="evidence" value="ECO:0007669"/>
    <property type="project" value="TreeGrafter"/>
</dbReference>
<dbReference type="GO" id="GO:0005737">
    <property type="term" value="C:cytoplasm"/>
    <property type="evidence" value="ECO:0007669"/>
    <property type="project" value="TreeGrafter"/>
</dbReference>
<organism evidence="4 5">
    <name type="scientific">Peronospora destructor</name>
    <dbReference type="NCBI Taxonomy" id="86335"/>
    <lineage>
        <taxon>Eukaryota</taxon>
        <taxon>Sar</taxon>
        <taxon>Stramenopiles</taxon>
        <taxon>Oomycota</taxon>
        <taxon>Peronosporomycetes</taxon>
        <taxon>Peronosporales</taxon>
        <taxon>Peronosporaceae</taxon>
        <taxon>Peronospora</taxon>
    </lineage>
</organism>
<dbReference type="SUPFAM" id="SSF55811">
    <property type="entry name" value="Nudix"/>
    <property type="match status" value="1"/>
</dbReference>
<accession>A0AAV0UNS7</accession>